<dbReference type="InParanoid" id="A0A2S8SPG0"/>
<evidence type="ECO:0000259" key="2">
    <source>
        <dbReference type="Pfam" id="PF06452"/>
    </source>
</evidence>
<dbReference type="Gene3D" id="2.60.40.1190">
    <property type="match status" value="1"/>
</dbReference>
<feature type="chain" id="PRO_5015708495" evidence="1">
    <location>
        <begin position="32"/>
        <end position="977"/>
    </location>
</feature>
<sequence length="977" mass="106171">MMRFSGFTGTLLPLIVPCIAIAPLVTATAHAQTTTTAAPVAPLAWNLDLNRAAQPLYERGDAAFAVGIPQKIGTTVPRLELWNHRGEKLADLMASPPAADGSITWKLPSDRMGYFEIRPAAGSLSWPALGSRPAGKLTFAVVDKIVPNPSRDYKTHFLSIQGSSYAGKLNTPPSPNVHRYIGLQAQAMDYSWYKLQPKAGDFSSFDAYFAADKAPEQIRQDKIWPYFYISKNPTWAVDPARLSESGRKGVATSNLPPQDLKQYEAYLERVVPHIAKSYNYLPYRVYEVMWEPVIPWGWHGTAQEIVDMFEVVHRVVHKYDPNGRVSGPTLSSFGDIPLYENLLKLGLGKTIDVSGWHMYSGYPAEKAGIPAAIARIRALDQQYIGRDLPLFGTEFGLPEAKAGSAENQAYGMTAATLILKAEGVQQHTLFYLSDYASEPGYGLFYTDVSGTPYAPDKISPKPAIPMLRAAIDQIGTARGVGKLDYLGPDVWGYVFQDEESGQFLTAIWDASGNNRSVSLDTGAGNVQVVDSFGNREARATKDGLISLQLRRSPVYVRGVSAELFAPAKGAPLLQNNATWRVFRGQKTLQTLQLGRALPQKMVDVSVALPAEIATSSASAKMSGTPGAKAQIALQIAPNAPLGTFVGSVRVRGANGTVGRALQRVEVLPELQIAPAQLQGAGKQWTLQSRVKNVSPTRWVGQAALNFQNASQTRSVALSPGQETRLQFAIAAPSDVSQKAPSNLELRSSTGSRLNMATPLSFFAVQKADANDVWNRMALMPIRATEKTIYRTFAQSKFGGDADLSAQAGYAHDANNLYVQYVVEDDLHRNSASSTQMWKQDSIQLAFDVAPGREISTNDVAEAFERTSSEWGFAFTSRGPEIYLWKPPGGSSLVANSLVPDAGVRLEGGTVGTTTTYHITIPWNVIDPRNQHRDALGIAATINDSDSEPGYLDRRALLLFGGIIADKDVANYGRAALQ</sequence>
<keyword evidence="4" id="KW-1185">Reference proteome</keyword>
<reference evidence="3 4" key="1">
    <citation type="journal article" date="2018" name="Syst. Appl. Microbiol.">
        <title>Abditibacterium utsteinense sp. nov., the first cultivated member of candidate phylum FBP, isolated from ice-free Antarctic soil samples.</title>
        <authorList>
            <person name="Tahon G."/>
            <person name="Tytgat B."/>
            <person name="Lebbe L."/>
            <person name="Carlier A."/>
            <person name="Willems A."/>
        </authorList>
    </citation>
    <scope>NUCLEOTIDE SEQUENCE [LARGE SCALE GENOMIC DNA]</scope>
    <source>
        <strain evidence="3 4">LMG 29911</strain>
    </source>
</reference>
<name>A0A2S8SPG0_9BACT</name>
<gene>
    <name evidence="3" type="ORF">B1R32_12513</name>
</gene>
<dbReference type="Gene3D" id="3.20.20.80">
    <property type="entry name" value="Glycosidases"/>
    <property type="match status" value="1"/>
</dbReference>
<organism evidence="3 4">
    <name type="scientific">Abditibacterium utsteinense</name>
    <dbReference type="NCBI Taxonomy" id="1960156"/>
    <lineage>
        <taxon>Bacteria</taxon>
        <taxon>Pseudomonadati</taxon>
        <taxon>Abditibacteriota</taxon>
        <taxon>Abditibacteriia</taxon>
        <taxon>Abditibacteriales</taxon>
        <taxon>Abditibacteriaceae</taxon>
        <taxon>Abditibacterium</taxon>
    </lineage>
</organism>
<proteinExistence type="predicted"/>
<dbReference type="GO" id="GO:0016052">
    <property type="term" value="P:carbohydrate catabolic process"/>
    <property type="evidence" value="ECO:0007669"/>
    <property type="project" value="InterPro"/>
</dbReference>
<dbReference type="GO" id="GO:0030246">
    <property type="term" value="F:carbohydrate binding"/>
    <property type="evidence" value="ECO:0007669"/>
    <property type="project" value="InterPro"/>
</dbReference>
<feature type="signal peptide" evidence="1">
    <location>
        <begin position="1"/>
        <end position="31"/>
    </location>
</feature>
<evidence type="ECO:0000313" key="4">
    <source>
        <dbReference type="Proteomes" id="UP000237684"/>
    </source>
</evidence>
<dbReference type="OrthoDB" id="8905641at2"/>
<evidence type="ECO:0000313" key="3">
    <source>
        <dbReference type="EMBL" id="PQV62664.1"/>
    </source>
</evidence>
<dbReference type="Proteomes" id="UP000237684">
    <property type="component" value="Unassembled WGS sequence"/>
</dbReference>
<dbReference type="EMBL" id="NIGF01000025">
    <property type="protein sequence ID" value="PQV62664.1"/>
    <property type="molecule type" value="Genomic_DNA"/>
</dbReference>
<dbReference type="Pfam" id="PF06452">
    <property type="entry name" value="CBM9_1"/>
    <property type="match status" value="1"/>
</dbReference>
<feature type="domain" description="Carbohydrate-binding" evidence="2">
    <location>
        <begin position="800"/>
        <end position="946"/>
    </location>
</feature>
<evidence type="ECO:0000256" key="1">
    <source>
        <dbReference type="SAM" id="SignalP"/>
    </source>
</evidence>
<keyword evidence="1" id="KW-0732">Signal</keyword>
<dbReference type="SUPFAM" id="SSF51445">
    <property type="entry name" value="(Trans)glycosidases"/>
    <property type="match status" value="1"/>
</dbReference>
<dbReference type="GO" id="GO:0004553">
    <property type="term" value="F:hydrolase activity, hydrolyzing O-glycosyl compounds"/>
    <property type="evidence" value="ECO:0007669"/>
    <property type="project" value="InterPro"/>
</dbReference>
<comment type="caution">
    <text evidence="3">The sequence shown here is derived from an EMBL/GenBank/DDBJ whole genome shotgun (WGS) entry which is preliminary data.</text>
</comment>
<dbReference type="InterPro" id="IPR010502">
    <property type="entry name" value="Carb-bd_dom_fam9"/>
</dbReference>
<protein>
    <submittedName>
        <fullName evidence="3">Carbohydrate family 9 binding domain-like</fullName>
    </submittedName>
</protein>
<accession>A0A2S8SPG0</accession>
<dbReference type="AlphaFoldDB" id="A0A2S8SPG0"/>
<dbReference type="InterPro" id="IPR017853">
    <property type="entry name" value="GH"/>
</dbReference>
<dbReference type="SUPFAM" id="SSF49344">
    <property type="entry name" value="CBD9-like"/>
    <property type="match status" value="1"/>
</dbReference>
<dbReference type="RefSeq" id="WP_106381180.1">
    <property type="nucleotide sequence ID" value="NZ_NIGF01000025.1"/>
</dbReference>